<feature type="domain" description="DUF1771" evidence="2">
    <location>
        <begin position="307"/>
        <end position="372"/>
    </location>
</feature>
<name>A0AAN8ZG26_9MAGN</name>
<gene>
    <name evidence="3" type="ORF">RJ641_002177</name>
</gene>
<dbReference type="PANTHER" id="PTHR47872:SF3">
    <property type="entry name" value="NUCLEAR RNA EXPORT FACTOR SDE5 ISOFORM X1"/>
    <property type="match status" value="1"/>
</dbReference>
<evidence type="ECO:0000313" key="4">
    <source>
        <dbReference type="Proteomes" id="UP001370490"/>
    </source>
</evidence>
<evidence type="ECO:0000256" key="1">
    <source>
        <dbReference type="SAM" id="MobiDB-lite"/>
    </source>
</evidence>
<dbReference type="InterPro" id="IPR036063">
    <property type="entry name" value="Smr_dom_sf"/>
</dbReference>
<dbReference type="PANTHER" id="PTHR47872">
    <property type="entry name" value="NUCLEAR RNA EXPORT FACTOR SDE5-RELATED"/>
    <property type="match status" value="1"/>
</dbReference>
<dbReference type="Proteomes" id="UP001370490">
    <property type="component" value="Unassembled WGS sequence"/>
</dbReference>
<keyword evidence="4" id="KW-1185">Reference proteome</keyword>
<proteinExistence type="predicted"/>
<protein>
    <recommendedName>
        <fullName evidence="2">DUF1771 domain-containing protein</fullName>
    </recommendedName>
</protein>
<comment type="caution">
    <text evidence="3">The sequence shown here is derived from an EMBL/GenBank/DDBJ whole genome shotgun (WGS) entry which is preliminary data.</text>
</comment>
<dbReference type="InterPro" id="IPR056254">
    <property type="entry name" value="At5g58720/SDE5-like_UBA-like"/>
</dbReference>
<dbReference type="EMBL" id="JBAMMX010000010">
    <property type="protein sequence ID" value="KAK6932553.1"/>
    <property type="molecule type" value="Genomic_DNA"/>
</dbReference>
<dbReference type="SMART" id="SM01162">
    <property type="entry name" value="DUF1771"/>
    <property type="match status" value="1"/>
</dbReference>
<evidence type="ECO:0000313" key="3">
    <source>
        <dbReference type="EMBL" id="KAK6932553.1"/>
    </source>
</evidence>
<dbReference type="Pfam" id="PF08590">
    <property type="entry name" value="DUF1771"/>
    <property type="match status" value="1"/>
</dbReference>
<sequence length="467" mass="51626">MYTIEVSSSSNSGFDNEERGLEYLLDAFGIRFSLEEITSAYLEAGRNADMASEILHGLQGSTSSANGRASKAKVNSVSMGTVSSVLGKDYLRATPAGNGLREATKPLKLNTKDLPVAGFNKQEVQKDVAVNVDIEEFMFKMLGDGFQLERGVIQEVLGYCGYDVNKSMEKLLDMLGCALDEVDNFRVDFTGKGRCLNAESLPKSPQDASSTSSMGSYDLKTSGKDLSKPKRVLNEVKETSDIGKEILASLFHVPGAPKESFDKISVRSKTAKGSMACEKPVTEPQREDYKSCVSWPDDEDGVDDDDGYMMLRTAVKEYRTTMKEYYKAAAEAFSQGDRVRADKLLEQGQFFHAKAREADEESARKIFEIRDGEAKDPITLDLHELGAKEAIRLLECHLSSLSGIPSMKYLKIIMETSDKDTSKGARKRKILKLLEKESIKWTEAGNAGTILIRIDKINPKRLTFAPK</sequence>
<dbReference type="InterPro" id="IPR013899">
    <property type="entry name" value="DUF1771"/>
</dbReference>
<evidence type="ECO:0000259" key="2">
    <source>
        <dbReference type="SMART" id="SM01162"/>
    </source>
</evidence>
<feature type="region of interest" description="Disordered" evidence="1">
    <location>
        <begin position="198"/>
        <end position="223"/>
    </location>
</feature>
<dbReference type="Gene3D" id="3.30.1370.110">
    <property type="match status" value="1"/>
</dbReference>
<dbReference type="AlphaFoldDB" id="A0AAN8ZG26"/>
<accession>A0AAN8ZG26</accession>
<reference evidence="3 4" key="1">
    <citation type="submission" date="2023-12" db="EMBL/GenBank/DDBJ databases">
        <title>A high-quality genome assembly for Dillenia turbinata (Dilleniales).</title>
        <authorList>
            <person name="Chanderbali A."/>
        </authorList>
    </citation>
    <scope>NUCLEOTIDE SEQUENCE [LARGE SCALE GENOMIC DNA]</scope>
    <source>
        <strain evidence="3">LSX21</strain>
        <tissue evidence="3">Leaf</tissue>
    </source>
</reference>
<dbReference type="Pfam" id="PF24767">
    <property type="entry name" value="UBA_At5g58720"/>
    <property type="match status" value="1"/>
</dbReference>
<organism evidence="3 4">
    <name type="scientific">Dillenia turbinata</name>
    <dbReference type="NCBI Taxonomy" id="194707"/>
    <lineage>
        <taxon>Eukaryota</taxon>
        <taxon>Viridiplantae</taxon>
        <taxon>Streptophyta</taxon>
        <taxon>Embryophyta</taxon>
        <taxon>Tracheophyta</taxon>
        <taxon>Spermatophyta</taxon>
        <taxon>Magnoliopsida</taxon>
        <taxon>eudicotyledons</taxon>
        <taxon>Gunneridae</taxon>
        <taxon>Pentapetalae</taxon>
        <taxon>Dilleniales</taxon>
        <taxon>Dilleniaceae</taxon>
        <taxon>Dillenia</taxon>
    </lineage>
</organism>
<feature type="compositionally biased region" description="Polar residues" evidence="1">
    <location>
        <begin position="206"/>
        <end position="215"/>
    </location>
</feature>